<evidence type="ECO:0000313" key="3">
    <source>
        <dbReference type="RefSeq" id="XP_014522280.1"/>
    </source>
</evidence>
<reference evidence="3" key="1">
    <citation type="submission" date="2025-08" db="UniProtKB">
        <authorList>
            <consortium name="RefSeq"/>
        </authorList>
    </citation>
    <scope>IDENTIFICATION</scope>
    <source>
        <tissue evidence="3">Leaf</tissue>
    </source>
</reference>
<dbReference type="InterPro" id="IPR021109">
    <property type="entry name" value="Peptidase_aspartic_dom_sf"/>
</dbReference>
<dbReference type="PANTHER" id="PTHR33067:SF35">
    <property type="entry name" value="ASPARTIC PEPTIDASE DDI1-TYPE DOMAIN-CONTAINING PROTEIN"/>
    <property type="match status" value="1"/>
</dbReference>
<dbReference type="RefSeq" id="XP_014522280.1">
    <property type="nucleotide sequence ID" value="XM_014666794.1"/>
</dbReference>
<gene>
    <name evidence="3" type="primary">LOC106778799</name>
</gene>
<organism evidence="2 3">
    <name type="scientific">Vigna radiata var. radiata</name>
    <name type="common">Mung bean</name>
    <name type="synonym">Phaseolus aureus</name>
    <dbReference type="NCBI Taxonomy" id="3916"/>
    <lineage>
        <taxon>Eukaryota</taxon>
        <taxon>Viridiplantae</taxon>
        <taxon>Streptophyta</taxon>
        <taxon>Embryophyta</taxon>
        <taxon>Tracheophyta</taxon>
        <taxon>Spermatophyta</taxon>
        <taxon>Magnoliopsida</taxon>
        <taxon>eudicotyledons</taxon>
        <taxon>Gunneridae</taxon>
        <taxon>Pentapetalae</taxon>
        <taxon>rosids</taxon>
        <taxon>fabids</taxon>
        <taxon>Fabales</taxon>
        <taxon>Fabaceae</taxon>
        <taxon>Papilionoideae</taxon>
        <taxon>50 kb inversion clade</taxon>
        <taxon>NPAAA clade</taxon>
        <taxon>indigoferoid/millettioid clade</taxon>
        <taxon>Phaseoleae</taxon>
        <taxon>Vigna</taxon>
    </lineage>
</organism>
<dbReference type="Gene3D" id="2.40.70.10">
    <property type="entry name" value="Acid Proteases"/>
    <property type="match status" value="1"/>
</dbReference>
<dbReference type="PANTHER" id="PTHR33067">
    <property type="entry name" value="RNA-DIRECTED DNA POLYMERASE-RELATED"/>
    <property type="match status" value="1"/>
</dbReference>
<feature type="region of interest" description="Disordered" evidence="1">
    <location>
        <begin position="95"/>
        <end position="117"/>
    </location>
</feature>
<dbReference type="AlphaFoldDB" id="A0A1S3VVD9"/>
<dbReference type="GeneID" id="106778799"/>
<name>A0A1S3VVD9_VIGRR</name>
<proteinExistence type="predicted"/>
<keyword evidence="2" id="KW-1185">Reference proteome</keyword>
<protein>
    <submittedName>
        <fullName evidence="3">Uncharacterized protein LOC106778799</fullName>
    </submittedName>
</protein>
<dbReference type="OrthoDB" id="1744168at2759"/>
<evidence type="ECO:0000256" key="1">
    <source>
        <dbReference type="SAM" id="MobiDB-lite"/>
    </source>
</evidence>
<sequence>MEVKLARMSLLMTDGSPKRPYGVVEDVLVQINNLRFLADFVVLEMEENEEIPIILGRSFMKTAKVIINVDEGTIALNDQEEEVIFNALNTGQQIQGKKTSPKAVIKDSPGTSTKAEG</sequence>
<evidence type="ECO:0000313" key="2">
    <source>
        <dbReference type="Proteomes" id="UP000087766"/>
    </source>
</evidence>
<accession>A0A1S3VVD9</accession>
<dbReference type="Proteomes" id="UP000087766">
    <property type="component" value="Unplaced"/>
</dbReference>
<dbReference type="KEGG" id="vra:106778799"/>